<reference evidence="1" key="1">
    <citation type="submission" date="2018-08" db="EMBL/GenBank/DDBJ databases">
        <title>Murine metabolic-syndrome-specific gut microbial biobank.</title>
        <authorList>
            <person name="Liu C."/>
        </authorList>
    </citation>
    <scope>NUCLEOTIDE SEQUENCE [LARGE SCALE GENOMIC DNA]</scope>
    <source>
        <strain evidence="1">Z82</strain>
    </source>
</reference>
<sequence length="204" mass="21787">MAARTSKAAGDAGNKVRFGLSNVHVAFHDGTGGFEAPVRIPGAVNLSTTPEGDQSVFYADNSPYYVFNANNGYSVELEMALVPDEVVARMQGWRIDANGGLVETANAEPTPFALLFEVSGDKRSRRTVFYSVTAERPEESNSTVQESKEATTQTISATVVAMDVSGEPTVKYTLELSDSNKAVFDAFYDTVTLPDASAPSAPTE</sequence>
<comment type="caution">
    <text evidence="1">The sequence shown here is derived from an EMBL/GenBank/DDBJ whole genome shotgun (WGS) entry which is preliminary data.</text>
</comment>
<dbReference type="NCBIfam" id="TIGR01603">
    <property type="entry name" value="maj_tail_phi13"/>
    <property type="match status" value="1"/>
</dbReference>
<protein>
    <submittedName>
        <fullName evidence="1">Phage tail protein</fullName>
    </submittedName>
</protein>
<dbReference type="InterPro" id="IPR006490">
    <property type="entry name" value="Maj_tail_phi13"/>
</dbReference>
<accession>A0A7C9JF09</accession>
<gene>
    <name evidence="1" type="ORF">D1639_10670</name>
</gene>
<organism evidence="1">
    <name type="scientific">Muribaculaceae bacterium Z82</name>
    <dbReference type="NCBI Taxonomy" id="2304548"/>
    <lineage>
        <taxon>Bacteria</taxon>
        <taxon>Pseudomonadati</taxon>
        <taxon>Bacteroidota</taxon>
        <taxon>Bacteroidia</taxon>
        <taxon>Bacteroidales</taxon>
        <taxon>Muribaculaceae</taxon>
    </lineage>
</organism>
<dbReference type="EMBL" id="QWKH01000131">
    <property type="protein sequence ID" value="NBI35479.1"/>
    <property type="molecule type" value="Genomic_DNA"/>
</dbReference>
<name>A0A7C9JF09_9BACT</name>
<proteinExistence type="predicted"/>
<dbReference type="AlphaFoldDB" id="A0A7C9JF09"/>
<evidence type="ECO:0000313" key="1">
    <source>
        <dbReference type="EMBL" id="NBI35479.1"/>
    </source>
</evidence>